<reference evidence="1 2" key="1">
    <citation type="submission" date="2023-03" db="EMBL/GenBank/DDBJ databases">
        <title>NovoSphingobium album sp. nov. isolated from polycyclic aromatic hydrocarbons- and heavy-metal polluted soil.</title>
        <authorList>
            <person name="Liu Z."/>
            <person name="Wang K."/>
        </authorList>
    </citation>
    <scope>NUCLEOTIDE SEQUENCE [LARGE SCALE GENOMIC DNA]</scope>
    <source>
        <strain evidence="1 2">H3SJ31-1</strain>
    </source>
</reference>
<dbReference type="EMBL" id="JARESE010000001">
    <property type="protein sequence ID" value="MDE8650440.1"/>
    <property type="molecule type" value="Genomic_DNA"/>
</dbReference>
<evidence type="ECO:0008006" key="3">
    <source>
        <dbReference type="Google" id="ProtNLM"/>
    </source>
</evidence>
<accession>A0ABT5WK72</accession>
<gene>
    <name evidence="1" type="ORF">PYV00_01750</name>
</gene>
<comment type="caution">
    <text evidence="1">The sequence shown here is derived from an EMBL/GenBank/DDBJ whole genome shotgun (WGS) entry which is preliminary data.</text>
</comment>
<evidence type="ECO:0000313" key="1">
    <source>
        <dbReference type="EMBL" id="MDE8650440.1"/>
    </source>
</evidence>
<dbReference type="Proteomes" id="UP001216253">
    <property type="component" value="Unassembled WGS sequence"/>
</dbReference>
<keyword evidence="2" id="KW-1185">Reference proteome</keyword>
<proteinExistence type="predicted"/>
<dbReference type="RefSeq" id="WP_275226521.1">
    <property type="nucleotide sequence ID" value="NZ_JARESE010000001.1"/>
</dbReference>
<name>A0ABT5WK72_9SPHN</name>
<sequence>MSGVMFALALFGCSDDGTACQRLAGPVQGYESRTACLAAREAALGSDTAMAADYPTVFAQCLDSRQLARLGKGTIDLTRHAAAFASAN</sequence>
<protein>
    <recommendedName>
        <fullName evidence="3">Lipoprotein</fullName>
    </recommendedName>
</protein>
<organism evidence="1 2">
    <name type="scientific">Novosphingobium album</name>
    <name type="common">ex Liu et al. 2023</name>
    <dbReference type="NCBI Taxonomy" id="3031130"/>
    <lineage>
        <taxon>Bacteria</taxon>
        <taxon>Pseudomonadati</taxon>
        <taxon>Pseudomonadota</taxon>
        <taxon>Alphaproteobacteria</taxon>
        <taxon>Sphingomonadales</taxon>
        <taxon>Sphingomonadaceae</taxon>
        <taxon>Novosphingobium</taxon>
    </lineage>
</organism>
<evidence type="ECO:0000313" key="2">
    <source>
        <dbReference type="Proteomes" id="UP001216253"/>
    </source>
</evidence>